<keyword evidence="3" id="KW-1185">Reference proteome</keyword>
<dbReference type="Proteomes" id="UP000566819">
    <property type="component" value="Unassembled WGS sequence"/>
</dbReference>
<accession>A0A8H4VXS1</accession>
<evidence type="ECO:0000313" key="3">
    <source>
        <dbReference type="Proteomes" id="UP000566819"/>
    </source>
</evidence>
<evidence type="ECO:0000256" key="1">
    <source>
        <dbReference type="SAM" id="MobiDB-lite"/>
    </source>
</evidence>
<gene>
    <name evidence="2" type="ORF">G7Y89_g11533</name>
</gene>
<feature type="region of interest" description="Disordered" evidence="1">
    <location>
        <begin position="80"/>
        <end position="101"/>
    </location>
</feature>
<sequence length="101" mass="11118">MCRTEYTNYTLCQCTTMRIYRCDARQSASHGPCPGGHETMAINREGGCELEETGLWARCPQRIAAVRAAAEEVAREMVPEREDVVMGENAEGEDVTMAGTS</sequence>
<reference evidence="2 3" key="1">
    <citation type="submission" date="2020-03" db="EMBL/GenBank/DDBJ databases">
        <title>Draft Genome Sequence of Cudoniella acicularis.</title>
        <authorList>
            <person name="Buettner E."/>
            <person name="Kellner H."/>
        </authorList>
    </citation>
    <scope>NUCLEOTIDE SEQUENCE [LARGE SCALE GENOMIC DNA]</scope>
    <source>
        <strain evidence="2 3">DSM 108380</strain>
    </source>
</reference>
<protein>
    <submittedName>
        <fullName evidence="2">Uncharacterized protein</fullName>
    </submittedName>
</protein>
<name>A0A8H4VXS1_9HELO</name>
<proteinExistence type="predicted"/>
<dbReference type="AlphaFoldDB" id="A0A8H4VXS1"/>
<dbReference type="EMBL" id="JAAMPI010001118">
    <property type="protein sequence ID" value="KAF4626623.1"/>
    <property type="molecule type" value="Genomic_DNA"/>
</dbReference>
<comment type="caution">
    <text evidence="2">The sequence shown here is derived from an EMBL/GenBank/DDBJ whole genome shotgun (WGS) entry which is preliminary data.</text>
</comment>
<organism evidence="2 3">
    <name type="scientific">Cudoniella acicularis</name>
    <dbReference type="NCBI Taxonomy" id="354080"/>
    <lineage>
        <taxon>Eukaryota</taxon>
        <taxon>Fungi</taxon>
        <taxon>Dikarya</taxon>
        <taxon>Ascomycota</taxon>
        <taxon>Pezizomycotina</taxon>
        <taxon>Leotiomycetes</taxon>
        <taxon>Helotiales</taxon>
        <taxon>Tricladiaceae</taxon>
        <taxon>Cudoniella</taxon>
    </lineage>
</organism>
<evidence type="ECO:0000313" key="2">
    <source>
        <dbReference type="EMBL" id="KAF4626623.1"/>
    </source>
</evidence>